<dbReference type="PANTHER" id="PTHR12537">
    <property type="entry name" value="RNA BINDING PROTEIN PUMILIO-RELATED"/>
    <property type="match status" value="1"/>
</dbReference>
<dbReference type="GO" id="GO:0003729">
    <property type="term" value="F:mRNA binding"/>
    <property type="evidence" value="ECO:0007669"/>
    <property type="project" value="TreeGrafter"/>
</dbReference>
<keyword evidence="5" id="KW-0694">RNA-binding</keyword>
<dbReference type="PROSITE" id="PS50303">
    <property type="entry name" value="PUM_HD"/>
    <property type="match status" value="1"/>
</dbReference>
<evidence type="ECO:0000256" key="4">
    <source>
        <dbReference type="ARBA" id="ARBA00022845"/>
    </source>
</evidence>
<evidence type="ECO:0000259" key="6">
    <source>
        <dbReference type="PROSITE" id="PS50303"/>
    </source>
</evidence>
<evidence type="ECO:0000256" key="5">
    <source>
        <dbReference type="ARBA" id="ARBA00022884"/>
    </source>
</evidence>
<proteinExistence type="predicted"/>
<keyword evidence="2" id="KW-0963">Cytoplasm</keyword>
<dbReference type="InterPro" id="IPR001313">
    <property type="entry name" value="Pumilio_RNA-bd_rpt"/>
</dbReference>
<reference evidence="7" key="1">
    <citation type="submission" date="2007-09" db="EMBL/GenBank/DDBJ databases">
        <title>Adaptive radiation of a tandemly repeated short chain dehydrogenase encoding gene family in Brassicales.</title>
        <authorList>
            <person name="Navarro-Quezada A.R."/>
            <person name="Schmid K.J."/>
        </authorList>
    </citation>
    <scope>NUCLEOTIDE SEQUENCE</scope>
</reference>
<protein>
    <submittedName>
        <fullName evidence="7">Mpt5-1</fullName>
    </submittedName>
</protein>
<feature type="domain" description="PUM-HD" evidence="6">
    <location>
        <begin position="1"/>
        <end position="200"/>
    </location>
</feature>
<dbReference type="InterPro" id="IPR016024">
    <property type="entry name" value="ARM-type_fold"/>
</dbReference>
<keyword evidence="3" id="KW-0677">Repeat</keyword>
<comment type="subcellular location">
    <subcellularLocation>
        <location evidence="1">Cytoplasm</location>
    </subcellularLocation>
</comment>
<organism evidence="7">
    <name type="scientific">Tarenaya spinosa</name>
    <dbReference type="NCBI Taxonomy" id="228870"/>
    <lineage>
        <taxon>Eukaryota</taxon>
        <taxon>Viridiplantae</taxon>
        <taxon>Streptophyta</taxon>
        <taxon>Embryophyta</taxon>
        <taxon>Tracheophyta</taxon>
        <taxon>Spermatophyta</taxon>
        <taxon>Magnoliopsida</taxon>
        <taxon>eudicotyledons</taxon>
        <taxon>Gunneridae</taxon>
        <taxon>Pentapetalae</taxon>
        <taxon>rosids</taxon>
        <taxon>malvids</taxon>
        <taxon>Brassicales</taxon>
        <taxon>Cleomaceae</taxon>
        <taxon>New World clade</taxon>
        <taxon>Tarenaya</taxon>
    </lineage>
</organism>
<sequence>MEGKKPTIGNRGKVNGAGCNSNTVTVGIDHCSLSPGFEPRKQENRDFGPENVSGSHSFFEHGLPSQRRELAEKLFTNILPLSLQMYACHVIQKNGNHVIQKCIKCMPEENIRFIVSTFFGQVVTLSTHPYGCRVVQALPSRGEWLHRVHEPGSVGIRPQRLVQLTYSRWPLLSCFGLGFTRHRGQQNPPFEELDGLYAVV</sequence>
<evidence type="ECO:0000313" key="7">
    <source>
        <dbReference type="EMBL" id="ABW81074.1"/>
    </source>
</evidence>
<evidence type="ECO:0000256" key="3">
    <source>
        <dbReference type="ARBA" id="ARBA00022737"/>
    </source>
</evidence>
<dbReference type="GO" id="GO:0006417">
    <property type="term" value="P:regulation of translation"/>
    <property type="evidence" value="ECO:0007669"/>
    <property type="project" value="UniProtKB-KW"/>
</dbReference>
<gene>
    <name evidence="7" type="primary">Mpt5-1</name>
</gene>
<keyword evidence="4" id="KW-0810">Translation regulation</keyword>
<dbReference type="SUPFAM" id="SSF48371">
    <property type="entry name" value="ARM repeat"/>
    <property type="match status" value="1"/>
</dbReference>
<dbReference type="GO" id="GO:0005737">
    <property type="term" value="C:cytoplasm"/>
    <property type="evidence" value="ECO:0007669"/>
    <property type="project" value="UniProtKB-SubCell"/>
</dbReference>
<dbReference type="AlphaFoldDB" id="B2BXN7"/>
<evidence type="ECO:0000256" key="1">
    <source>
        <dbReference type="ARBA" id="ARBA00004496"/>
    </source>
</evidence>
<name>B2BXN7_9ROSI</name>
<dbReference type="Gene3D" id="1.25.10.10">
    <property type="entry name" value="Leucine-rich Repeat Variant"/>
    <property type="match status" value="2"/>
</dbReference>
<dbReference type="EMBL" id="EU162609">
    <property type="protein sequence ID" value="ABW81074.1"/>
    <property type="molecule type" value="Genomic_DNA"/>
</dbReference>
<evidence type="ECO:0000256" key="2">
    <source>
        <dbReference type="ARBA" id="ARBA00022490"/>
    </source>
</evidence>
<dbReference type="PANTHER" id="PTHR12537:SF128">
    <property type="entry name" value="PUMILIO HOMOLOG 1-RELATED"/>
    <property type="match status" value="1"/>
</dbReference>
<dbReference type="InterPro" id="IPR033133">
    <property type="entry name" value="PUM-HD"/>
</dbReference>
<dbReference type="InterPro" id="IPR011989">
    <property type="entry name" value="ARM-like"/>
</dbReference>
<dbReference type="Pfam" id="PF00806">
    <property type="entry name" value="PUF"/>
    <property type="match status" value="2"/>
</dbReference>
<accession>B2BXN7</accession>